<evidence type="ECO:0000256" key="6">
    <source>
        <dbReference type="ARBA" id="ARBA00036164"/>
    </source>
</evidence>
<comment type="similarity">
    <text evidence="1 8">Belongs to the inositol phosphokinase (IPK) family.</text>
</comment>
<keyword evidence="5" id="KW-0067">ATP-binding</keyword>
<dbReference type="PANTHER" id="PTHR12400">
    <property type="entry name" value="INOSITOL POLYPHOSPHATE KINASE"/>
    <property type="match status" value="1"/>
</dbReference>
<dbReference type="SUPFAM" id="SSF56104">
    <property type="entry name" value="SAICAR synthase-like"/>
    <property type="match status" value="1"/>
</dbReference>
<gene>
    <name evidence="9" type="ORF">ONE63_003302</name>
</gene>
<proteinExistence type="inferred from homology"/>
<evidence type="ECO:0000256" key="5">
    <source>
        <dbReference type="ARBA" id="ARBA00022840"/>
    </source>
</evidence>
<dbReference type="InterPro" id="IPR005522">
    <property type="entry name" value="IPK"/>
</dbReference>
<keyword evidence="4 8" id="KW-0418">Kinase</keyword>
<dbReference type="GO" id="GO:0008440">
    <property type="term" value="F:inositol-1,4,5-trisphosphate 3-kinase activity"/>
    <property type="evidence" value="ECO:0007669"/>
    <property type="project" value="TreeGrafter"/>
</dbReference>
<dbReference type="Gene3D" id="3.30.470.160">
    <property type="entry name" value="Inositol polyphosphate kinase"/>
    <property type="match status" value="1"/>
</dbReference>
<comment type="catalytic activity">
    <reaction evidence="7">
        <text>1D-myo-inositol 1,3,4,6-tetrakisphosphate + ATP = 1D-myo-inositol 1,3,4,5,6-pentakisphosphate + ADP + H(+)</text>
        <dbReference type="Rhea" id="RHEA:12717"/>
        <dbReference type="ChEBI" id="CHEBI:15378"/>
        <dbReference type="ChEBI" id="CHEBI:30616"/>
        <dbReference type="ChEBI" id="CHEBI:57660"/>
        <dbReference type="ChEBI" id="CHEBI:57733"/>
        <dbReference type="ChEBI" id="CHEBI:456216"/>
        <dbReference type="EC" id="2.7.1.140"/>
    </reaction>
</comment>
<dbReference type="PANTHER" id="PTHR12400:SF51">
    <property type="entry name" value="INOSITOL POLYPHOSPHATE MULTIKINASE"/>
    <property type="match status" value="1"/>
</dbReference>
<dbReference type="InterPro" id="IPR038286">
    <property type="entry name" value="IPK_sf"/>
</dbReference>
<evidence type="ECO:0000313" key="9">
    <source>
        <dbReference type="EMBL" id="KAJ1521656.1"/>
    </source>
</evidence>
<dbReference type="GO" id="GO:0032958">
    <property type="term" value="P:inositol phosphate biosynthetic process"/>
    <property type="evidence" value="ECO:0007669"/>
    <property type="project" value="InterPro"/>
</dbReference>
<sequence>MMASTNNVILAEDIRPFTSQVAGHACQTDKHSPGMLKHKDGFVLKPLLKQTQAKTELEFYKGLASSPHVDLTPFIAQFHGTAKINIGSYSGEVIILEDVTGKLEKPCIMDIKIGRQTWDPFASASKIEAEEKKYTECKRELGFCIPGFQVYDSESCKVVKYDKSYGKSLNKSTVLEAFSIFLNLHNQKHAAKAIELYISKLEEISNIISKQKQLHLYSSSILLSYDCEKLGTNVEACEWANVHLIDFAHTFTGKSHKEGVDENYLHGLRNLMHLLSQLSAKNKKGIPQVKTTLP</sequence>
<dbReference type="GO" id="GO:0005634">
    <property type="term" value="C:nucleus"/>
    <property type="evidence" value="ECO:0007669"/>
    <property type="project" value="TreeGrafter"/>
</dbReference>
<comment type="catalytic activity">
    <reaction evidence="6">
        <text>1D-myo-inositol 1,4,5-trisphosphate + 2 ATP = 1D-myo-inositol 1,3,4,5,6-pentakisphosphate + 2 ADP + 2 H(+)</text>
        <dbReference type="Rhea" id="RHEA:32359"/>
        <dbReference type="ChEBI" id="CHEBI:15378"/>
        <dbReference type="ChEBI" id="CHEBI:30616"/>
        <dbReference type="ChEBI" id="CHEBI:57733"/>
        <dbReference type="ChEBI" id="CHEBI:203600"/>
        <dbReference type="ChEBI" id="CHEBI:456216"/>
        <dbReference type="EC" id="2.7.1.151"/>
    </reaction>
</comment>
<comment type="caution">
    <text evidence="9">The sequence shown here is derived from an EMBL/GenBank/DDBJ whole genome shotgun (WGS) entry which is preliminary data.</text>
</comment>
<dbReference type="Proteomes" id="UP001075354">
    <property type="component" value="Chromosome 13"/>
</dbReference>
<evidence type="ECO:0000256" key="4">
    <source>
        <dbReference type="ARBA" id="ARBA00022777"/>
    </source>
</evidence>
<dbReference type="EMBL" id="JAPTSV010000013">
    <property type="protein sequence ID" value="KAJ1521656.1"/>
    <property type="molecule type" value="Genomic_DNA"/>
</dbReference>
<dbReference type="EC" id="2.7.-.-" evidence="8"/>
<keyword evidence="2 8" id="KW-0808">Transferase</keyword>
<reference evidence="9" key="1">
    <citation type="submission" date="2022-12" db="EMBL/GenBank/DDBJ databases">
        <title>Chromosome-level genome assembly of the bean flower thrips Megalurothrips usitatus.</title>
        <authorList>
            <person name="Ma L."/>
            <person name="Liu Q."/>
            <person name="Li H."/>
            <person name="Cai W."/>
        </authorList>
    </citation>
    <scope>NUCLEOTIDE SEQUENCE</scope>
    <source>
        <strain evidence="9">Cailab_2022a</strain>
    </source>
</reference>
<dbReference type="Pfam" id="PF03770">
    <property type="entry name" value="IPK"/>
    <property type="match status" value="1"/>
</dbReference>
<protein>
    <recommendedName>
        <fullName evidence="8">Kinase</fullName>
        <ecNumber evidence="8">2.7.-.-</ecNumber>
    </recommendedName>
</protein>
<dbReference type="GO" id="GO:0051765">
    <property type="term" value="F:inositol tetrakisphosphate kinase activity"/>
    <property type="evidence" value="ECO:0007669"/>
    <property type="project" value="TreeGrafter"/>
</dbReference>
<dbReference type="GO" id="GO:0005737">
    <property type="term" value="C:cytoplasm"/>
    <property type="evidence" value="ECO:0007669"/>
    <property type="project" value="TreeGrafter"/>
</dbReference>
<keyword evidence="10" id="KW-1185">Reference proteome</keyword>
<keyword evidence="3" id="KW-0547">Nucleotide-binding</keyword>
<evidence type="ECO:0000256" key="8">
    <source>
        <dbReference type="RuleBase" id="RU363090"/>
    </source>
</evidence>
<evidence type="ECO:0000313" key="10">
    <source>
        <dbReference type="Proteomes" id="UP001075354"/>
    </source>
</evidence>
<evidence type="ECO:0000256" key="7">
    <source>
        <dbReference type="ARBA" id="ARBA00036525"/>
    </source>
</evidence>
<evidence type="ECO:0000256" key="3">
    <source>
        <dbReference type="ARBA" id="ARBA00022741"/>
    </source>
</evidence>
<evidence type="ECO:0000256" key="1">
    <source>
        <dbReference type="ARBA" id="ARBA00007374"/>
    </source>
</evidence>
<dbReference type="GO" id="GO:0005524">
    <property type="term" value="F:ATP binding"/>
    <property type="evidence" value="ECO:0007669"/>
    <property type="project" value="UniProtKB-KW"/>
</dbReference>
<dbReference type="AlphaFoldDB" id="A0AAV7XAK7"/>
<evidence type="ECO:0000256" key="2">
    <source>
        <dbReference type="ARBA" id="ARBA00022679"/>
    </source>
</evidence>
<accession>A0AAV7XAK7</accession>
<organism evidence="9 10">
    <name type="scientific">Megalurothrips usitatus</name>
    <name type="common">bean blossom thrips</name>
    <dbReference type="NCBI Taxonomy" id="439358"/>
    <lineage>
        <taxon>Eukaryota</taxon>
        <taxon>Metazoa</taxon>
        <taxon>Ecdysozoa</taxon>
        <taxon>Arthropoda</taxon>
        <taxon>Hexapoda</taxon>
        <taxon>Insecta</taxon>
        <taxon>Pterygota</taxon>
        <taxon>Neoptera</taxon>
        <taxon>Paraneoptera</taxon>
        <taxon>Thysanoptera</taxon>
        <taxon>Terebrantia</taxon>
        <taxon>Thripoidea</taxon>
        <taxon>Thripidae</taxon>
        <taxon>Megalurothrips</taxon>
    </lineage>
</organism>
<name>A0AAV7XAK7_9NEOP</name>